<reference evidence="8" key="1">
    <citation type="submission" date="2022-11" db="EMBL/GenBank/DDBJ databases">
        <title>Centuries of genome instability and evolution in soft-shell clam transmissible cancer (bioRxiv).</title>
        <authorList>
            <person name="Hart S.F.M."/>
            <person name="Yonemitsu M.A."/>
            <person name="Giersch R.M."/>
            <person name="Beal B.F."/>
            <person name="Arriagada G."/>
            <person name="Davis B.W."/>
            <person name="Ostrander E.A."/>
            <person name="Goff S.P."/>
            <person name="Metzger M.J."/>
        </authorList>
    </citation>
    <scope>NUCLEOTIDE SEQUENCE</scope>
    <source>
        <strain evidence="8">MELC-2E11</strain>
        <tissue evidence="8">Siphon/mantle</tissue>
    </source>
</reference>
<name>A0ABY7EPY5_MYAAR</name>
<evidence type="ECO:0000313" key="8">
    <source>
        <dbReference type="EMBL" id="WAR12052.1"/>
    </source>
</evidence>
<keyword evidence="2" id="KW-0677">Repeat</keyword>
<dbReference type="InterPro" id="IPR001781">
    <property type="entry name" value="Znf_LIM"/>
</dbReference>
<feature type="domain" description="LIM zinc-binding" evidence="7">
    <location>
        <begin position="237"/>
        <end position="306"/>
    </location>
</feature>
<evidence type="ECO:0000256" key="3">
    <source>
        <dbReference type="ARBA" id="ARBA00022833"/>
    </source>
</evidence>
<keyword evidence="9" id="KW-1185">Reference proteome</keyword>
<dbReference type="CDD" id="cd09355">
    <property type="entry name" value="LIM2_Ajuba_like"/>
    <property type="match status" value="1"/>
</dbReference>
<keyword evidence="1 5" id="KW-0479">Metal-binding</keyword>
<dbReference type="CDD" id="cd09352">
    <property type="entry name" value="LIM1_Ajuba_like"/>
    <property type="match status" value="1"/>
</dbReference>
<gene>
    <name evidence="8" type="ORF">MAR_026232</name>
</gene>
<proteinExistence type="predicted"/>
<feature type="region of interest" description="Disordered" evidence="6">
    <location>
        <begin position="1"/>
        <end position="84"/>
    </location>
</feature>
<protein>
    <submittedName>
        <fullName evidence="8">AJUBA-like protein</fullName>
    </submittedName>
</protein>
<keyword evidence="4 5" id="KW-0440">LIM domain</keyword>
<dbReference type="PROSITE" id="PS00478">
    <property type="entry name" value="LIM_DOMAIN_1"/>
    <property type="match status" value="1"/>
</dbReference>
<evidence type="ECO:0000256" key="1">
    <source>
        <dbReference type="ARBA" id="ARBA00022723"/>
    </source>
</evidence>
<evidence type="ECO:0000256" key="4">
    <source>
        <dbReference type="ARBA" id="ARBA00023038"/>
    </source>
</evidence>
<evidence type="ECO:0000256" key="5">
    <source>
        <dbReference type="PROSITE-ProRule" id="PRU00125"/>
    </source>
</evidence>
<dbReference type="SUPFAM" id="SSF57716">
    <property type="entry name" value="Glucocorticoid receptor-like (DNA-binding domain)"/>
    <property type="match status" value="3"/>
</dbReference>
<evidence type="ECO:0000313" key="9">
    <source>
        <dbReference type="Proteomes" id="UP001164746"/>
    </source>
</evidence>
<dbReference type="InterPro" id="IPR047248">
    <property type="entry name" value="Ajuba-like_LIM3"/>
</dbReference>
<sequence length="390" mass="43302">MTSVVENVLPPPPYHGPHKTEPMPGLPPRTVPLGIPNQAGSPQVRLMGTGSPIASVSSPGSSNPLLKKQYRTPPKPSGPTSAEKRMEEMTEKIEKEFEAAKKGTEYFVLDNSRELKVELVEMEFQKVNETVPGQCSSCKESVYGSGDACQAMGNLYHTKCFTCTSCGRTLRGKAFYNVHGKVYCEEDYLILQAMGKSYHPGCFRCCMCNECLDGVPFTVDHENQVFCVQDFHRAYAPKCAACGQAITPVEGTEETVRVVSMEKNFHVDCYHCEECGMQLTDEADKRCYPLDDHLYCQICHMKRLTLEYPNEKFYIDPYTYNILNKPGNQRDSISITPASMSAFPQQMGGIMGGSIRPSGNAIFQSGLEKTYKSVEPGKVAQWCGADILRL</sequence>
<feature type="compositionally biased region" description="Low complexity" evidence="6">
    <location>
        <begin position="51"/>
        <end position="64"/>
    </location>
</feature>
<dbReference type="PROSITE" id="PS50023">
    <property type="entry name" value="LIM_DOMAIN_2"/>
    <property type="match status" value="2"/>
</dbReference>
<dbReference type="InterPro" id="IPR047245">
    <property type="entry name" value="Ajuba-like_LIM1"/>
</dbReference>
<accession>A0ABY7EPY5</accession>
<dbReference type="Gene3D" id="2.10.110.10">
    <property type="entry name" value="Cysteine Rich Protein"/>
    <property type="match status" value="3"/>
</dbReference>
<evidence type="ECO:0000256" key="2">
    <source>
        <dbReference type="ARBA" id="ARBA00022737"/>
    </source>
</evidence>
<keyword evidence="3 5" id="KW-0862">Zinc</keyword>
<dbReference type="Proteomes" id="UP001164746">
    <property type="component" value="Chromosome 8"/>
</dbReference>
<dbReference type="EMBL" id="CP111019">
    <property type="protein sequence ID" value="WAR12052.1"/>
    <property type="molecule type" value="Genomic_DNA"/>
</dbReference>
<dbReference type="Pfam" id="PF00412">
    <property type="entry name" value="LIM"/>
    <property type="match status" value="2"/>
</dbReference>
<dbReference type="SMART" id="SM00132">
    <property type="entry name" value="LIM"/>
    <property type="match status" value="3"/>
</dbReference>
<evidence type="ECO:0000259" key="7">
    <source>
        <dbReference type="PROSITE" id="PS50023"/>
    </source>
</evidence>
<evidence type="ECO:0000256" key="6">
    <source>
        <dbReference type="SAM" id="MobiDB-lite"/>
    </source>
</evidence>
<organism evidence="8 9">
    <name type="scientific">Mya arenaria</name>
    <name type="common">Soft-shell clam</name>
    <dbReference type="NCBI Taxonomy" id="6604"/>
    <lineage>
        <taxon>Eukaryota</taxon>
        <taxon>Metazoa</taxon>
        <taxon>Spiralia</taxon>
        <taxon>Lophotrochozoa</taxon>
        <taxon>Mollusca</taxon>
        <taxon>Bivalvia</taxon>
        <taxon>Autobranchia</taxon>
        <taxon>Heteroconchia</taxon>
        <taxon>Euheterodonta</taxon>
        <taxon>Imparidentia</taxon>
        <taxon>Neoheterodontei</taxon>
        <taxon>Myida</taxon>
        <taxon>Myoidea</taxon>
        <taxon>Myidae</taxon>
        <taxon>Mya</taxon>
    </lineage>
</organism>
<dbReference type="PANTHER" id="PTHR24219:SF4">
    <property type="entry name" value="LIM DOMAIN-CONTAINING PROTEIN JUB"/>
    <property type="match status" value="1"/>
</dbReference>
<dbReference type="InterPro" id="IPR047172">
    <property type="entry name" value="Ajuba-like"/>
</dbReference>
<feature type="domain" description="LIM zinc-binding" evidence="7">
    <location>
        <begin position="133"/>
        <end position="194"/>
    </location>
</feature>
<dbReference type="PANTHER" id="PTHR24219">
    <property type="entry name" value="LIM DOMAIN-CONTAINING PROTEIN JUB"/>
    <property type="match status" value="1"/>
</dbReference>
<dbReference type="InterPro" id="IPR047247">
    <property type="entry name" value="Ajuba-like_LIM2"/>
</dbReference>
<dbReference type="CDD" id="cd09438">
    <property type="entry name" value="LIM3_Ajuba_like"/>
    <property type="match status" value="1"/>
</dbReference>